<protein>
    <submittedName>
        <fullName evidence="1">Uncharacterized protein</fullName>
    </submittedName>
</protein>
<comment type="caution">
    <text evidence="1">The sequence shown here is derived from an EMBL/GenBank/DDBJ whole genome shotgun (WGS) entry which is preliminary data.</text>
</comment>
<proteinExistence type="predicted"/>
<evidence type="ECO:0000313" key="1">
    <source>
        <dbReference type="EMBL" id="KAL2826199.1"/>
    </source>
</evidence>
<gene>
    <name evidence="1" type="ORF">BJY01DRAFT_150285</name>
</gene>
<organism evidence="1 2">
    <name type="scientific">Aspergillus pseudoustus</name>
    <dbReference type="NCBI Taxonomy" id="1810923"/>
    <lineage>
        <taxon>Eukaryota</taxon>
        <taxon>Fungi</taxon>
        <taxon>Dikarya</taxon>
        <taxon>Ascomycota</taxon>
        <taxon>Pezizomycotina</taxon>
        <taxon>Eurotiomycetes</taxon>
        <taxon>Eurotiomycetidae</taxon>
        <taxon>Eurotiales</taxon>
        <taxon>Aspergillaceae</taxon>
        <taxon>Aspergillus</taxon>
        <taxon>Aspergillus subgen. Nidulantes</taxon>
    </lineage>
</organism>
<evidence type="ECO:0000313" key="2">
    <source>
        <dbReference type="Proteomes" id="UP001610446"/>
    </source>
</evidence>
<sequence length="190" mass="22900">MESQEMILAYTKQKRTFFADASHTIAFADSDGNLRDYFVILRCHQMLDQLPMMLYMESSGIIHERLKKEGNRSVVYGLHTDIDTFYFYKMNSSGKIFASHTYYHLNERWNPVQHENLDVSYSKAPSRMRRWWDVKNKKWRSSWVLTDEIVTQIDNILENAEEDCYEIKEKPLDWTDKWLDPYDDRVKLYQ</sequence>
<dbReference type="EMBL" id="JBFXLU010000451">
    <property type="protein sequence ID" value="KAL2826199.1"/>
    <property type="molecule type" value="Genomic_DNA"/>
</dbReference>
<accession>A0ABR4IG20</accession>
<keyword evidence="2" id="KW-1185">Reference proteome</keyword>
<reference evidence="1 2" key="1">
    <citation type="submission" date="2024-07" db="EMBL/GenBank/DDBJ databases">
        <title>Section-level genome sequencing and comparative genomics of Aspergillus sections Usti and Cavernicolus.</title>
        <authorList>
            <consortium name="Lawrence Berkeley National Laboratory"/>
            <person name="Nybo J.L."/>
            <person name="Vesth T.C."/>
            <person name="Theobald S."/>
            <person name="Frisvad J.C."/>
            <person name="Larsen T.O."/>
            <person name="Kjaerboelling I."/>
            <person name="Rothschild-Mancinelli K."/>
            <person name="Lyhne E.K."/>
            <person name="Kogle M.E."/>
            <person name="Barry K."/>
            <person name="Clum A."/>
            <person name="Na H."/>
            <person name="Ledsgaard L."/>
            <person name="Lin J."/>
            <person name="Lipzen A."/>
            <person name="Kuo A."/>
            <person name="Riley R."/>
            <person name="Mondo S."/>
            <person name="Labutti K."/>
            <person name="Haridas S."/>
            <person name="Pangalinan J."/>
            <person name="Salamov A.A."/>
            <person name="Simmons B.A."/>
            <person name="Magnuson J.K."/>
            <person name="Chen J."/>
            <person name="Drula E."/>
            <person name="Henrissat B."/>
            <person name="Wiebenga A."/>
            <person name="Lubbers R.J."/>
            <person name="Gomes A.C."/>
            <person name="Makela M.R."/>
            <person name="Stajich J."/>
            <person name="Grigoriev I.V."/>
            <person name="Mortensen U.H."/>
            <person name="De Vries R.P."/>
            <person name="Baker S.E."/>
            <person name="Andersen M.R."/>
        </authorList>
    </citation>
    <scope>NUCLEOTIDE SEQUENCE [LARGE SCALE GENOMIC DNA]</scope>
    <source>
        <strain evidence="1 2">CBS 123904</strain>
    </source>
</reference>
<name>A0ABR4IG20_9EURO</name>
<dbReference type="Proteomes" id="UP001610446">
    <property type="component" value="Unassembled WGS sequence"/>
</dbReference>